<dbReference type="EMBL" id="KI913119">
    <property type="protein sequence ID" value="ETV84111.1"/>
    <property type="molecule type" value="Genomic_DNA"/>
</dbReference>
<dbReference type="VEuPathDB" id="FungiDB:H257_03421"/>
<protein>
    <submittedName>
        <fullName evidence="1">Uncharacterized protein</fullName>
    </submittedName>
</protein>
<gene>
    <name evidence="1" type="ORF">H257_03421</name>
</gene>
<organism evidence="1">
    <name type="scientific">Aphanomyces astaci</name>
    <name type="common">Crayfish plague agent</name>
    <dbReference type="NCBI Taxonomy" id="112090"/>
    <lineage>
        <taxon>Eukaryota</taxon>
        <taxon>Sar</taxon>
        <taxon>Stramenopiles</taxon>
        <taxon>Oomycota</taxon>
        <taxon>Saprolegniomycetes</taxon>
        <taxon>Saprolegniales</taxon>
        <taxon>Verrucalvaceae</taxon>
        <taxon>Aphanomyces</taxon>
    </lineage>
</organism>
<proteinExistence type="predicted"/>
<dbReference type="RefSeq" id="XP_009825803.1">
    <property type="nucleotide sequence ID" value="XM_009827501.1"/>
</dbReference>
<accession>W4GXR4</accession>
<sequence length="252" mass="28074">MGSSYCIYMDAPVPSSGNAHLTRSCMGCTGGSLDVRRHFHGKHPPQFDVKHIADVVIFDAEQPRDDSRRLVEVVHVLVLPIVHREQVLDRTRELQRHVVPVVLQVSVTLALERVVHDDGHANELPEPDVAPDHDPARVAPKQKVHDVNGTQRSTITECATGLNTLRAMATTQTIMPRVLLGHDDHHVTQNVHKPRRFPAYQRALRRPARPMARPMEALRCSGLTPSTQPRCPHTRAHTSLAVARCAPWETAA</sequence>
<dbReference type="GeneID" id="20805417"/>
<evidence type="ECO:0000313" key="1">
    <source>
        <dbReference type="EMBL" id="ETV84111.1"/>
    </source>
</evidence>
<reference evidence="1" key="1">
    <citation type="submission" date="2013-12" db="EMBL/GenBank/DDBJ databases">
        <title>The Genome Sequence of Aphanomyces astaci APO3.</title>
        <authorList>
            <consortium name="The Broad Institute Genomics Platform"/>
            <person name="Russ C."/>
            <person name="Tyler B."/>
            <person name="van West P."/>
            <person name="Dieguez-Uribeondo J."/>
            <person name="Young S.K."/>
            <person name="Zeng Q."/>
            <person name="Gargeya S."/>
            <person name="Fitzgerald M."/>
            <person name="Abouelleil A."/>
            <person name="Alvarado L."/>
            <person name="Chapman S.B."/>
            <person name="Gainer-Dewar J."/>
            <person name="Goldberg J."/>
            <person name="Griggs A."/>
            <person name="Gujja S."/>
            <person name="Hansen M."/>
            <person name="Howarth C."/>
            <person name="Imamovic A."/>
            <person name="Ireland A."/>
            <person name="Larimer J."/>
            <person name="McCowan C."/>
            <person name="Murphy C."/>
            <person name="Pearson M."/>
            <person name="Poon T.W."/>
            <person name="Priest M."/>
            <person name="Roberts A."/>
            <person name="Saif S."/>
            <person name="Shea T."/>
            <person name="Sykes S."/>
            <person name="Wortman J."/>
            <person name="Nusbaum C."/>
            <person name="Birren B."/>
        </authorList>
    </citation>
    <scope>NUCLEOTIDE SEQUENCE [LARGE SCALE GENOMIC DNA]</scope>
    <source>
        <strain evidence="1">APO3</strain>
    </source>
</reference>
<dbReference type="AlphaFoldDB" id="W4GXR4"/>
<name>W4GXR4_APHAT</name>